<feature type="compositionally biased region" description="Low complexity" evidence="1">
    <location>
        <begin position="10"/>
        <end position="22"/>
    </location>
</feature>
<dbReference type="Proteomes" id="UP000789572">
    <property type="component" value="Unassembled WGS sequence"/>
</dbReference>
<feature type="compositionally biased region" description="Basic and acidic residues" evidence="1">
    <location>
        <begin position="217"/>
        <end position="235"/>
    </location>
</feature>
<keyword evidence="3" id="KW-1185">Reference proteome</keyword>
<organism evidence="2 3">
    <name type="scientific">Paraglomus occultum</name>
    <dbReference type="NCBI Taxonomy" id="144539"/>
    <lineage>
        <taxon>Eukaryota</taxon>
        <taxon>Fungi</taxon>
        <taxon>Fungi incertae sedis</taxon>
        <taxon>Mucoromycota</taxon>
        <taxon>Glomeromycotina</taxon>
        <taxon>Glomeromycetes</taxon>
        <taxon>Paraglomerales</taxon>
        <taxon>Paraglomeraceae</taxon>
        <taxon>Paraglomus</taxon>
    </lineage>
</organism>
<evidence type="ECO:0000256" key="1">
    <source>
        <dbReference type="SAM" id="MobiDB-lite"/>
    </source>
</evidence>
<name>A0A9N9E422_9GLOM</name>
<dbReference type="OrthoDB" id="5563539at2759"/>
<accession>A0A9N9E422</accession>
<protein>
    <submittedName>
        <fullName evidence="2">2232_t:CDS:1</fullName>
    </submittedName>
</protein>
<feature type="region of interest" description="Disordered" evidence="1">
    <location>
        <begin position="1"/>
        <end position="22"/>
    </location>
</feature>
<proteinExistence type="predicted"/>
<sequence length="280" mass="31015">DDDKTLVGDSTPSTPMSMSYPPSLACSPIASSPIELATTTDNTRFGPATPYPIKPALKKPVEHSPIDDLLAYYACSVVLNNSRFNISRRHTLPRDITPVTQKKSLRFNLDQVQVHYTPTHYSVQSARNSGRSVFPTRLTSNSQITTLGKEKPIIGKCDDFNQIFQWAKSQVETTGHFTLFDNEKRIVRSKSSLQSTKKTRTVPVKNAKVQVKTPSAKAERSPVKTERSRSTVKAERSSVSESFLNNVVSDDVVSKATNLAANVADVMSWASSMIWDTTIY</sequence>
<dbReference type="EMBL" id="CAJVPJ010005171">
    <property type="protein sequence ID" value="CAG8659159.1"/>
    <property type="molecule type" value="Genomic_DNA"/>
</dbReference>
<feature type="non-terminal residue" evidence="2">
    <location>
        <position position="1"/>
    </location>
</feature>
<evidence type="ECO:0000313" key="2">
    <source>
        <dbReference type="EMBL" id="CAG8659159.1"/>
    </source>
</evidence>
<comment type="caution">
    <text evidence="2">The sequence shown here is derived from an EMBL/GenBank/DDBJ whole genome shotgun (WGS) entry which is preliminary data.</text>
</comment>
<dbReference type="AlphaFoldDB" id="A0A9N9E422"/>
<gene>
    <name evidence="2" type="ORF">POCULU_LOCUS10365</name>
</gene>
<evidence type="ECO:0000313" key="3">
    <source>
        <dbReference type="Proteomes" id="UP000789572"/>
    </source>
</evidence>
<feature type="region of interest" description="Disordered" evidence="1">
    <location>
        <begin position="212"/>
        <end position="235"/>
    </location>
</feature>
<reference evidence="2" key="1">
    <citation type="submission" date="2021-06" db="EMBL/GenBank/DDBJ databases">
        <authorList>
            <person name="Kallberg Y."/>
            <person name="Tangrot J."/>
            <person name="Rosling A."/>
        </authorList>
    </citation>
    <scope>NUCLEOTIDE SEQUENCE</scope>
    <source>
        <strain evidence="2">IA702</strain>
    </source>
</reference>